<keyword evidence="9" id="KW-1185">Reference proteome</keyword>
<dbReference type="GO" id="GO:0005737">
    <property type="term" value="C:cytoplasm"/>
    <property type="evidence" value="ECO:0007669"/>
    <property type="project" value="TreeGrafter"/>
</dbReference>
<dbReference type="CDD" id="cd08233">
    <property type="entry name" value="butanediol_DH_like"/>
    <property type="match status" value="1"/>
</dbReference>
<dbReference type="InterPro" id="IPR011032">
    <property type="entry name" value="GroES-like_sf"/>
</dbReference>
<protein>
    <submittedName>
        <fullName evidence="8">(R,R)-butanediol dehydrogenase</fullName>
    </submittedName>
</protein>
<name>A0A369J5Q4_HYPMA</name>
<dbReference type="Gene3D" id="3.90.180.10">
    <property type="entry name" value="Medium-chain alcohol dehydrogenases, catalytic domain"/>
    <property type="match status" value="1"/>
</dbReference>
<organism evidence="8 9">
    <name type="scientific">Hypsizygus marmoreus</name>
    <name type="common">White beech mushroom</name>
    <name type="synonym">Agaricus marmoreus</name>
    <dbReference type="NCBI Taxonomy" id="39966"/>
    <lineage>
        <taxon>Eukaryota</taxon>
        <taxon>Fungi</taxon>
        <taxon>Dikarya</taxon>
        <taxon>Basidiomycota</taxon>
        <taxon>Agaricomycotina</taxon>
        <taxon>Agaricomycetes</taxon>
        <taxon>Agaricomycetidae</taxon>
        <taxon>Agaricales</taxon>
        <taxon>Tricholomatineae</taxon>
        <taxon>Lyophyllaceae</taxon>
        <taxon>Hypsizygus</taxon>
    </lineage>
</organism>
<dbReference type="SMART" id="SM00829">
    <property type="entry name" value="PKS_ER"/>
    <property type="match status" value="1"/>
</dbReference>
<dbReference type="AlphaFoldDB" id="A0A369J5Q4"/>
<evidence type="ECO:0000259" key="7">
    <source>
        <dbReference type="SMART" id="SM00829"/>
    </source>
</evidence>
<reference evidence="8" key="1">
    <citation type="submission" date="2018-04" db="EMBL/GenBank/DDBJ databases">
        <title>Whole genome sequencing of Hypsizygus marmoreus.</title>
        <authorList>
            <person name="Choi I.-G."/>
            <person name="Min B."/>
            <person name="Kim J.-G."/>
            <person name="Kim S."/>
            <person name="Oh Y.-L."/>
            <person name="Kong W.-S."/>
            <person name="Park H."/>
            <person name="Jeong J."/>
            <person name="Song E.-S."/>
        </authorList>
    </citation>
    <scope>NUCLEOTIDE SEQUENCE [LARGE SCALE GENOMIC DNA]</scope>
    <source>
        <strain evidence="8">51987-8</strain>
    </source>
</reference>
<dbReference type="Pfam" id="PF08240">
    <property type="entry name" value="ADH_N"/>
    <property type="match status" value="1"/>
</dbReference>
<dbReference type="SUPFAM" id="SSF50129">
    <property type="entry name" value="GroES-like"/>
    <property type="match status" value="1"/>
</dbReference>
<dbReference type="InterPro" id="IPR036291">
    <property type="entry name" value="NAD(P)-bd_dom_sf"/>
</dbReference>
<dbReference type="OrthoDB" id="3941538at2759"/>
<gene>
    <name evidence="8" type="primary">BDH1</name>
    <name evidence="8" type="ORF">Hypma_001682</name>
</gene>
<comment type="similarity">
    <text evidence="2 6">Belongs to the zinc-containing alcohol dehydrogenase family.</text>
</comment>
<comment type="caution">
    <text evidence="8">The sequence shown here is derived from an EMBL/GenBank/DDBJ whole genome shotgun (WGS) entry which is preliminary data.</text>
</comment>
<dbReference type="PANTHER" id="PTHR43161:SF23">
    <property type="entry name" value="(R,R)-BUTANEDIOL DEHYDROGENASE-RELATED"/>
    <property type="match status" value="1"/>
</dbReference>
<evidence type="ECO:0000256" key="3">
    <source>
        <dbReference type="ARBA" id="ARBA00022723"/>
    </source>
</evidence>
<dbReference type="GO" id="GO:0034079">
    <property type="term" value="P:butanediol biosynthetic process"/>
    <property type="evidence" value="ECO:0007669"/>
    <property type="project" value="TreeGrafter"/>
</dbReference>
<dbReference type="Gene3D" id="3.40.50.720">
    <property type="entry name" value="NAD(P)-binding Rossmann-like Domain"/>
    <property type="match status" value="1"/>
</dbReference>
<comment type="cofactor">
    <cofactor evidence="1 6">
        <name>Zn(2+)</name>
        <dbReference type="ChEBI" id="CHEBI:29105"/>
    </cofactor>
</comment>
<evidence type="ECO:0000256" key="2">
    <source>
        <dbReference type="ARBA" id="ARBA00008072"/>
    </source>
</evidence>
<dbReference type="PROSITE" id="PS00059">
    <property type="entry name" value="ADH_ZINC"/>
    <property type="match status" value="1"/>
</dbReference>
<dbReference type="EMBL" id="LUEZ02000113">
    <property type="protein sequence ID" value="RDB17389.1"/>
    <property type="molecule type" value="Genomic_DNA"/>
</dbReference>
<dbReference type="Proteomes" id="UP000076154">
    <property type="component" value="Unassembled WGS sequence"/>
</dbReference>
<dbReference type="Pfam" id="PF00107">
    <property type="entry name" value="ADH_zinc_N"/>
    <property type="match status" value="1"/>
</dbReference>
<accession>A0A369J5Q4</accession>
<evidence type="ECO:0000313" key="9">
    <source>
        <dbReference type="Proteomes" id="UP000076154"/>
    </source>
</evidence>
<evidence type="ECO:0000256" key="1">
    <source>
        <dbReference type="ARBA" id="ARBA00001947"/>
    </source>
</evidence>
<dbReference type="SUPFAM" id="SSF51735">
    <property type="entry name" value="NAD(P)-binding Rossmann-fold domains"/>
    <property type="match status" value="1"/>
</dbReference>
<evidence type="ECO:0000313" key="8">
    <source>
        <dbReference type="EMBL" id="RDB17389.1"/>
    </source>
</evidence>
<dbReference type="GO" id="GO:0008270">
    <property type="term" value="F:zinc ion binding"/>
    <property type="evidence" value="ECO:0007669"/>
    <property type="project" value="InterPro"/>
</dbReference>
<feature type="domain" description="Enoyl reductase (ER)" evidence="7">
    <location>
        <begin position="8"/>
        <end position="356"/>
    </location>
</feature>
<evidence type="ECO:0000256" key="4">
    <source>
        <dbReference type="ARBA" id="ARBA00022833"/>
    </source>
</evidence>
<dbReference type="InterPro" id="IPR020843">
    <property type="entry name" value="ER"/>
</dbReference>
<dbReference type="GO" id="GO:0000721">
    <property type="term" value="F:(R,R)-butanediol dehydrogenase activity"/>
    <property type="evidence" value="ECO:0007669"/>
    <property type="project" value="TreeGrafter"/>
</dbReference>
<evidence type="ECO:0000256" key="6">
    <source>
        <dbReference type="RuleBase" id="RU361277"/>
    </source>
</evidence>
<dbReference type="InterPro" id="IPR013154">
    <property type="entry name" value="ADH-like_N"/>
</dbReference>
<proteinExistence type="inferred from homology"/>
<dbReference type="InterPro" id="IPR013149">
    <property type="entry name" value="ADH-like_C"/>
</dbReference>
<keyword evidence="3 6" id="KW-0479">Metal-binding</keyword>
<dbReference type="InterPro" id="IPR002328">
    <property type="entry name" value="ADH_Zn_CS"/>
</dbReference>
<keyword evidence="4 6" id="KW-0862">Zinc</keyword>
<dbReference type="InParanoid" id="A0A369J5Q4"/>
<dbReference type="STRING" id="39966.A0A369J5Q4"/>
<evidence type="ECO:0000256" key="5">
    <source>
        <dbReference type="ARBA" id="ARBA00023002"/>
    </source>
</evidence>
<keyword evidence="5" id="KW-0560">Oxidoreductase</keyword>
<dbReference type="PANTHER" id="PTHR43161">
    <property type="entry name" value="SORBITOL DEHYDROGENASE"/>
    <property type="match status" value="1"/>
</dbReference>
<sequence length="358" mass="37837">MKAARYYGPGDIRVEQIPEPVAGKGQVKVKIAWNGICGSDLHAFLAQIPKYASTTPNAITGETLPVTLGHEFSGTIVGLGEDVDQGKWNVGKNVVIEPIITCMKTSTCHSCASGSRNMCPETNFIGICGWGGGLAEYIAVDVRYVHALPDNVPLDVGACVEPLAVAWHAVKRSGFVKGQSALVLGAGPIGIFLVKVLRAFDPSATVIISEPAVLRRQQALKHGATQAVDPINTTLLDVVKQATGGLGVDIAFDAAGVQATIDAAIASVRPRGTVVNVALWERNASIDMNTVLIKEIILTGTLAYDRVHEELIEALAAGKIKDVESLITSRVAIGDVVEKGFKALLNDKDAQVKILIHP</sequence>